<evidence type="ECO:0000313" key="2">
    <source>
        <dbReference type="EMBL" id="SFN99708.1"/>
    </source>
</evidence>
<evidence type="ECO:0008006" key="4">
    <source>
        <dbReference type="Google" id="ProtNLM"/>
    </source>
</evidence>
<sequence>MKKFGKFLFGTVSLATLACGAYYVYKNLINKDSSDEFDEFEDEFEDFDDEDEDAPEVEKKDTREYVSINFTSDEAASTESEEEQ</sequence>
<feature type="compositionally biased region" description="Acidic residues" evidence="1">
    <location>
        <begin position="39"/>
        <end position="55"/>
    </location>
</feature>
<gene>
    <name evidence="2" type="ORF">SAMN04489757_10657</name>
</gene>
<dbReference type="Proteomes" id="UP000198806">
    <property type="component" value="Unassembled WGS sequence"/>
</dbReference>
<evidence type="ECO:0000313" key="3">
    <source>
        <dbReference type="Proteomes" id="UP000198806"/>
    </source>
</evidence>
<organism evidence="2 3">
    <name type="scientific">Anaerocolumna aminovalerica</name>
    <dbReference type="NCBI Taxonomy" id="1527"/>
    <lineage>
        <taxon>Bacteria</taxon>
        <taxon>Bacillati</taxon>
        <taxon>Bacillota</taxon>
        <taxon>Clostridia</taxon>
        <taxon>Lachnospirales</taxon>
        <taxon>Lachnospiraceae</taxon>
        <taxon>Anaerocolumna</taxon>
    </lineage>
</organism>
<reference evidence="2 3" key="1">
    <citation type="submission" date="2016-10" db="EMBL/GenBank/DDBJ databases">
        <authorList>
            <person name="de Groot N.N."/>
        </authorList>
    </citation>
    <scope>NUCLEOTIDE SEQUENCE [LARGE SCALE GENOMIC DNA]</scope>
    <source>
        <strain evidence="2 3">DSM 1283</strain>
    </source>
</reference>
<dbReference type="EMBL" id="FOWD01000006">
    <property type="protein sequence ID" value="SFN99708.1"/>
    <property type="molecule type" value="Genomic_DNA"/>
</dbReference>
<dbReference type="AlphaFoldDB" id="A0A1I5DKK9"/>
<dbReference type="PROSITE" id="PS51257">
    <property type="entry name" value="PROKAR_LIPOPROTEIN"/>
    <property type="match status" value="1"/>
</dbReference>
<feature type="region of interest" description="Disordered" evidence="1">
    <location>
        <begin position="39"/>
        <end position="63"/>
    </location>
</feature>
<dbReference type="RefSeq" id="WP_091684948.1">
    <property type="nucleotide sequence ID" value="NZ_BAABFM010000013.1"/>
</dbReference>
<name>A0A1I5DKK9_9FIRM</name>
<keyword evidence="3" id="KW-1185">Reference proteome</keyword>
<protein>
    <recommendedName>
        <fullName evidence="4">DUF4366 domain-containing protein</fullName>
    </recommendedName>
</protein>
<accession>A0A1I5DKK9</accession>
<dbReference type="OrthoDB" id="2059175at2"/>
<proteinExistence type="predicted"/>
<evidence type="ECO:0000256" key="1">
    <source>
        <dbReference type="SAM" id="MobiDB-lite"/>
    </source>
</evidence>